<accession>A0AAD7W897</accession>
<evidence type="ECO:0000313" key="2">
    <source>
        <dbReference type="Proteomes" id="UP001221898"/>
    </source>
</evidence>
<dbReference type="Proteomes" id="UP001221898">
    <property type="component" value="Unassembled WGS sequence"/>
</dbReference>
<name>A0AAD7W897_9TELE</name>
<comment type="caution">
    <text evidence="1">The sequence shown here is derived from an EMBL/GenBank/DDBJ whole genome shotgun (WGS) entry which is preliminary data.</text>
</comment>
<keyword evidence="2" id="KW-1185">Reference proteome</keyword>
<dbReference type="AlphaFoldDB" id="A0AAD7W897"/>
<evidence type="ECO:0000313" key="1">
    <source>
        <dbReference type="EMBL" id="KAJ8387552.1"/>
    </source>
</evidence>
<dbReference type="EMBL" id="JAINUG010000209">
    <property type="protein sequence ID" value="KAJ8387552.1"/>
    <property type="molecule type" value="Genomic_DNA"/>
</dbReference>
<proteinExistence type="predicted"/>
<protein>
    <submittedName>
        <fullName evidence="1">Uncharacterized protein</fullName>
    </submittedName>
</protein>
<organism evidence="1 2">
    <name type="scientific">Aldrovandia affinis</name>
    <dbReference type="NCBI Taxonomy" id="143900"/>
    <lineage>
        <taxon>Eukaryota</taxon>
        <taxon>Metazoa</taxon>
        <taxon>Chordata</taxon>
        <taxon>Craniata</taxon>
        <taxon>Vertebrata</taxon>
        <taxon>Euteleostomi</taxon>
        <taxon>Actinopterygii</taxon>
        <taxon>Neopterygii</taxon>
        <taxon>Teleostei</taxon>
        <taxon>Notacanthiformes</taxon>
        <taxon>Halosauridae</taxon>
        <taxon>Aldrovandia</taxon>
    </lineage>
</organism>
<sequence length="69" mass="7764">MEREAGDLEHLQSNKTTALPMYIGSPSTAMAATAKTGTDWARFPHLREKRVDVSHRRCCEFWGGPRESS</sequence>
<reference evidence="1" key="1">
    <citation type="journal article" date="2023" name="Science">
        <title>Genome structures resolve the early diversification of teleost fishes.</title>
        <authorList>
            <person name="Parey E."/>
            <person name="Louis A."/>
            <person name="Montfort J."/>
            <person name="Bouchez O."/>
            <person name="Roques C."/>
            <person name="Iampietro C."/>
            <person name="Lluch J."/>
            <person name="Castinel A."/>
            <person name="Donnadieu C."/>
            <person name="Desvignes T."/>
            <person name="Floi Bucao C."/>
            <person name="Jouanno E."/>
            <person name="Wen M."/>
            <person name="Mejri S."/>
            <person name="Dirks R."/>
            <person name="Jansen H."/>
            <person name="Henkel C."/>
            <person name="Chen W.J."/>
            <person name="Zahm M."/>
            <person name="Cabau C."/>
            <person name="Klopp C."/>
            <person name="Thompson A.W."/>
            <person name="Robinson-Rechavi M."/>
            <person name="Braasch I."/>
            <person name="Lecointre G."/>
            <person name="Bobe J."/>
            <person name="Postlethwait J.H."/>
            <person name="Berthelot C."/>
            <person name="Roest Crollius H."/>
            <person name="Guiguen Y."/>
        </authorList>
    </citation>
    <scope>NUCLEOTIDE SEQUENCE</scope>
    <source>
        <strain evidence="1">NC1722</strain>
    </source>
</reference>
<gene>
    <name evidence="1" type="ORF">AAFF_G00152480</name>
</gene>